<feature type="domain" description="DNA ligase D polymerase" evidence="1">
    <location>
        <begin position="33"/>
        <end position="280"/>
    </location>
</feature>
<dbReference type="STRING" id="394503.Ccel_0366"/>
<sequence length="304" mass="34859">MATVTDVLKVEIENKVIDIKNPDKLFWPEAGITKLEYVKTMTKLAPFLIKYSKHRMLTSIRYPHGINDKSFFQKEKPQGTPEWVETVEFNQKNYINLNSAATLVWLCTQAALELHTSFNVHEKPNHPSSLVFDLDPDDDLHFEDVAELAGRIHETLEALGIMDFIKTSGATGLQIFVPVAAKFDYDTARSLNEFFAQYFAEKLRSTVTIERMKKKREGKIYFDWQQMWTGKSMITAYSARAVKSAAVSAPIEWSELNDVRPEMFTLKNIINRLEQKGDIFEPSLKCDNSPQLNEISKQIEAAKK</sequence>
<proteinExistence type="predicted"/>
<dbReference type="Pfam" id="PF21686">
    <property type="entry name" value="LigD_Prim-Pol"/>
    <property type="match status" value="1"/>
</dbReference>
<dbReference type="EMBL" id="CP001348">
    <property type="protein sequence ID" value="ACL74751.1"/>
    <property type="molecule type" value="Genomic_DNA"/>
</dbReference>
<dbReference type="PANTHER" id="PTHR42705">
    <property type="entry name" value="BIFUNCTIONAL NON-HOMOLOGOUS END JOINING PROTEIN LIGD"/>
    <property type="match status" value="1"/>
</dbReference>
<name>B8I5T4_RUMCH</name>
<dbReference type="AlphaFoldDB" id="B8I5T4"/>
<keyword evidence="3" id="KW-1185">Reference proteome</keyword>
<dbReference type="InterPro" id="IPR052171">
    <property type="entry name" value="NHEJ_LigD"/>
</dbReference>
<dbReference type="KEGG" id="cce:Ccel_0366"/>
<dbReference type="Proteomes" id="UP000001349">
    <property type="component" value="Chromosome"/>
</dbReference>
<organism evidence="2 3">
    <name type="scientific">Ruminiclostridium cellulolyticum (strain ATCC 35319 / DSM 5812 / JCM 6584 / H10)</name>
    <name type="common">Clostridium cellulolyticum</name>
    <dbReference type="NCBI Taxonomy" id="394503"/>
    <lineage>
        <taxon>Bacteria</taxon>
        <taxon>Bacillati</taxon>
        <taxon>Bacillota</taxon>
        <taxon>Clostridia</taxon>
        <taxon>Eubacteriales</taxon>
        <taxon>Oscillospiraceae</taxon>
        <taxon>Ruminiclostridium</taxon>
    </lineage>
</organism>
<gene>
    <name evidence="2" type="ordered locus">Ccel_0366</name>
</gene>
<dbReference type="eggNOG" id="COG3285">
    <property type="taxonomic scope" value="Bacteria"/>
</dbReference>
<dbReference type="HOGENOM" id="CLU_008325_1_1_9"/>
<accession>B8I5T4</accession>
<dbReference type="OrthoDB" id="9802472at2"/>
<dbReference type="NCBIfam" id="TIGR02778">
    <property type="entry name" value="ligD_pol"/>
    <property type="match status" value="1"/>
</dbReference>
<dbReference type="InterPro" id="IPR014145">
    <property type="entry name" value="LigD_pol_dom"/>
</dbReference>
<evidence type="ECO:0000259" key="1">
    <source>
        <dbReference type="Pfam" id="PF21686"/>
    </source>
</evidence>
<dbReference type="Gene3D" id="3.90.920.10">
    <property type="entry name" value="DNA primase, PRIM domain"/>
    <property type="match status" value="1"/>
</dbReference>
<dbReference type="PANTHER" id="PTHR42705:SF2">
    <property type="entry name" value="BIFUNCTIONAL NON-HOMOLOGOUS END JOINING PROTEIN LIGD"/>
    <property type="match status" value="1"/>
</dbReference>
<dbReference type="RefSeq" id="WP_012634815.1">
    <property type="nucleotide sequence ID" value="NC_011898.1"/>
</dbReference>
<evidence type="ECO:0000313" key="2">
    <source>
        <dbReference type="EMBL" id="ACL74751.1"/>
    </source>
</evidence>
<evidence type="ECO:0000313" key="3">
    <source>
        <dbReference type="Proteomes" id="UP000001349"/>
    </source>
</evidence>
<reference evidence="2 3" key="1">
    <citation type="submission" date="2009-01" db="EMBL/GenBank/DDBJ databases">
        <title>Complete sequence of Clostridium cellulolyticum H10.</title>
        <authorList>
            <consortium name="US DOE Joint Genome Institute"/>
            <person name="Lucas S."/>
            <person name="Copeland A."/>
            <person name="Lapidus A."/>
            <person name="Glavina del Rio T."/>
            <person name="Dalin E."/>
            <person name="Tice H."/>
            <person name="Bruce D."/>
            <person name="Goodwin L."/>
            <person name="Pitluck S."/>
            <person name="Chertkov O."/>
            <person name="Saunders E."/>
            <person name="Brettin T."/>
            <person name="Detter J.C."/>
            <person name="Han C."/>
            <person name="Larimer F."/>
            <person name="Land M."/>
            <person name="Hauser L."/>
            <person name="Kyrpides N."/>
            <person name="Ivanova N."/>
            <person name="Zhou J."/>
            <person name="Richardson P."/>
        </authorList>
    </citation>
    <scope>NUCLEOTIDE SEQUENCE [LARGE SCALE GENOMIC DNA]</scope>
    <source>
        <strain evidence="3">ATCC 35319 / DSM 5812 / JCM 6584 / H10</strain>
    </source>
</reference>
<protein>
    <submittedName>
        <fullName evidence="2">DNA polymerase LigD, polymerase domain protein</fullName>
    </submittedName>
</protein>